<dbReference type="AlphaFoldDB" id="A0A6C0KGR8"/>
<proteinExistence type="predicted"/>
<evidence type="ECO:0000313" key="1">
    <source>
        <dbReference type="EMBL" id="QHU16336.1"/>
    </source>
</evidence>
<protein>
    <submittedName>
        <fullName evidence="1">Uncharacterized protein</fullName>
    </submittedName>
</protein>
<reference evidence="1" key="1">
    <citation type="journal article" date="2020" name="Nature">
        <title>Giant virus diversity and host interactions through global metagenomics.</title>
        <authorList>
            <person name="Schulz F."/>
            <person name="Roux S."/>
            <person name="Paez-Espino D."/>
            <person name="Jungbluth S."/>
            <person name="Walsh D.A."/>
            <person name="Denef V.J."/>
            <person name="McMahon K.D."/>
            <person name="Konstantinidis K.T."/>
            <person name="Eloe-Fadrosh E.A."/>
            <person name="Kyrpides N.C."/>
            <person name="Woyke T."/>
        </authorList>
    </citation>
    <scope>NUCLEOTIDE SEQUENCE</scope>
    <source>
        <strain evidence="1">GVMAG-S-3300011013-78</strain>
    </source>
</reference>
<name>A0A6C0KGR8_9ZZZZ</name>
<dbReference type="EMBL" id="MN740879">
    <property type="protein sequence ID" value="QHU16336.1"/>
    <property type="molecule type" value="Genomic_DNA"/>
</dbReference>
<sequence>MAFNLSLGVMSLKNMCVDKLISSHYDDASLIKSKFHDIIYNIDTLHTYQKLKSLSFHIHKQGNFHFKYNYFTPFNI</sequence>
<accession>A0A6C0KGR8</accession>
<organism evidence="1">
    <name type="scientific">viral metagenome</name>
    <dbReference type="NCBI Taxonomy" id="1070528"/>
    <lineage>
        <taxon>unclassified sequences</taxon>
        <taxon>metagenomes</taxon>
        <taxon>organismal metagenomes</taxon>
    </lineage>
</organism>